<evidence type="ECO:0000313" key="4">
    <source>
        <dbReference type="Proteomes" id="UP000799753"/>
    </source>
</evidence>
<evidence type="ECO:0000313" key="3">
    <source>
        <dbReference type="EMBL" id="KAF2635518.1"/>
    </source>
</evidence>
<keyword evidence="4" id="KW-1185">Reference proteome</keyword>
<dbReference type="AlphaFoldDB" id="A0A6A6RMZ8"/>
<proteinExistence type="predicted"/>
<reference evidence="3" key="1">
    <citation type="journal article" date="2020" name="Stud. Mycol.">
        <title>101 Dothideomycetes genomes: a test case for predicting lifestyles and emergence of pathogens.</title>
        <authorList>
            <person name="Haridas S."/>
            <person name="Albert R."/>
            <person name="Binder M."/>
            <person name="Bloem J."/>
            <person name="Labutti K."/>
            <person name="Salamov A."/>
            <person name="Andreopoulos B."/>
            <person name="Baker S."/>
            <person name="Barry K."/>
            <person name="Bills G."/>
            <person name="Bluhm B."/>
            <person name="Cannon C."/>
            <person name="Castanera R."/>
            <person name="Culley D."/>
            <person name="Daum C."/>
            <person name="Ezra D."/>
            <person name="Gonzalez J."/>
            <person name="Henrissat B."/>
            <person name="Kuo A."/>
            <person name="Liang C."/>
            <person name="Lipzen A."/>
            <person name="Lutzoni F."/>
            <person name="Magnuson J."/>
            <person name="Mondo S."/>
            <person name="Nolan M."/>
            <person name="Ohm R."/>
            <person name="Pangilinan J."/>
            <person name="Park H.-J."/>
            <person name="Ramirez L."/>
            <person name="Alfaro M."/>
            <person name="Sun H."/>
            <person name="Tritt A."/>
            <person name="Yoshinaga Y."/>
            <person name="Zwiers L.-H."/>
            <person name="Turgeon B."/>
            <person name="Goodwin S."/>
            <person name="Spatafora J."/>
            <person name="Crous P."/>
            <person name="Grigoriev I."/>
        </authorList>
    </citation>
    <scope>NUCLEOTIDE SEQUENCE</scope>
    <source>
        <strain evidence="3">CBS 473.64</strain>
    </source>
</reference>
<sequence>MAAQIRYHPLRGGRAARSSETPVPQSTPLARTPRFYFDQLQTLRSNGVARSEKSFSPSLTPLPAHNRPGNQSQGVAPSDKSFSPSLTPPPAHNRPGNQSQGVAPSDKSFSPSLTPPPVHHRSDYHSRYDTAGTFRTLPQWKYPNKRLDEVPVEYVRYLYDRRDTKFASLPRLQEALEQYATQYPGTLADVRSFRSTPLPQHGDRRFGPSPTPEVDEIKRAIMANIAATHSDGVARNVLMEERLHSSQCEGLKTMHNYSEAAHQNMATAFANFQRNVQKQGKDNEDTAQHRFDNLLQRDDENQVTVHMHLDELANTQREALAVQEKWTSEAATWTAKQVETKMTAVLNATIANHRQQQRQDLNDLYRAFRDRSAEDLKKYTENNQGIENCLTELKGTIGESHKQLSVQLNNHSTTMNNAVIQTHHQLSANLSGHSAALNNAVSQSGQQQSAQSNNLYSMLNNSVSQAHQQLSSQLNGHSTTTNNAVNQVYQQLSSQLNNHSTTTNNAVSQAQQQLSAQLTDTNDRITEIPTKDFINRNVIHELQEQRKLLSLVADRTKDDTASQNLQAVETRLRQGLHQYSFQVRQTLEFLFSGMRGQIPSYLFDSLREIPTASNRIFEVQGELQHVDNQIAEIQASPRGLVEDAAPINDLQERFDRLSLERETLAERHAVETNEYENTVARLRVELQKIESSRDELRNDLTQALNELLSKSKELSSAEIDLKQLEQGLVQAHQDRDQGYDLVDQYDEKIMDWEAQLAEPVEDVSLFSNKVGGVLKDMNDWRGGLHPLRRGDDVMDTNA</sequence>
<feature type="compositionally biased region" description="Polar residues" evidence="2">
    <location>
        <begin position="68"/>
        <end position="85"/>
    </location>
</feature>
<dbReference type="Proteomes" id="UP000799753">
    <property type="component" value="Unassembled WGS sequence"/>
</dbReference>
<dbReference type="EMBL" id="MU006806">
    <property type="protein sequence ID" value="KAF2635518.1"/>
    <property type="molecule type" value="Genomic_DNA"/>
</dbReference>
<keyword evidence="1" id="KW-0175">Coiled coil</keyword>
<accession>A0A6A6RMZ8</accession>
<feature type="coiled-coil region" evidence="1">
    <location>
        <begin position="647"/>
        <end position="734"/>
    </location>
</feature>
<name>A0A6A6RMZ8_9PLEO</name>
<protein>
    <submittedName>
        <fullName evidence="3">Uncharacterized protein</fullName>
    </submittedName>
</protein>
<feature type="region of interest" description="Disordered" evidence="2">
    <location>
        <begin position="1"/>
        <end position="125"/>
    </location>
</feature>
<feature type="compositionally biased region" description="Polar residues" evidence="2">
    <location>
        <begin position="18"/>
        <end position="29"/>
    </location>
</feature>
<organism evidence="3 4">
    <name type="scientific">Massarina eburnea CBS 473.64</name>
    <dbReference type="NCBI Taxonomy" id="1395130"/>
    <lineage>
        <taxon>Eukaryota</taxon>
        <taxon>Fungi</taxon>
        <taxon>Dikarya</taxon>
        <taxon>Ascomycota</taxon>
        <taxon>Pezizomycotina</taxon>
        <taxon>Dothideomycetes</taxon>
        <taxon>Pleosporomycetidae</taxon>
        <taxon>Pleosporales</taxon>
        <taxon>Massarineae</taxon>
        <taxon>Massarinaceae</taxon>
        <taxon>Massarina</taxon>
    </lineage>
</organism>
<feature type="compositionally biased region" description="Polar residues" evidence="2">
    <location>
        <begin position="95"/>
        <end position="112"/>
    </location>
</feature>
<gene>
    <name evidence="3" type="ORF">P280DRAFT_553746</name>
</gene>
<evidence type="ECO:0000256" key="1">
    <source>
        <dbReference type="SAM" id="Coils"/>
    </source>
</evidence>
<evidence type="ECO:0000256" key="2">
    <source>
        <dbReference type="SAM" id="MobiDB-lite"/>
    </source>
</evidence>